<evidence type="ECO:0000313" key="2">
    <source>
        <dbReference type="Proteomes" id="UP001252243"/>
    </source>
</evidence>
<dbReference type="Proteomes" id="UP001252243">
    <property type="component" value="Unassembled WGS sequence"/>
</dbReference>
<name>A0ABU1UGD6_9MICC</name>
<comment type="caution">
    <text evidence="1">The sequence shown here is derived from an EMBL/GenBank/DDBJ whole genome shotgun (WGS) entry which is preliminary data.</text>
</comment>
<organism evidence="1 2">
    <name type="scientific">Arthrobacter ginsengisoli</name>
    <dbReference type="NCBI Taxonomy" id="1356565"/>
    <lineage>
        <taxon>Bacteria</taxon>
        <taxon>Bacillati</taxon>
        <taxon>Actinomycetota</taxon>
        <taxon>Actinomycetes</taxon>
        <taxon>Micrococcales</taxon>
        <taxon>Micrococcaceae</taxon>
        <taxon>Arthrobacter</taxon>
    </lineage>
</organism>
<reference evidence="1 2" key="1">
    <citation type="submission" date="2023-07" db="EMBL/GenBank/DDBJ databases">
        <title>Sorghum-associated microbial communities from plants grown in Nebraska, USA.</title>
        <authorList>
            <person name="Schachtman D."/>
        </authorList>
    </citation>
    <scope>NUCLEOTIDE SEQUENCE [LARGE SCALE GENOMIC DNA]</scope>
    <source>
        <strain evidence="1 2">BE167</strain>
    </source>
</reference>
<evidence type="ECO:0000313" key="1">
    <source>
        <dbReference type="EMBL" id="MDR7084246.1"/>
    </source>
</evidence>
<accession>A0ABU1UGD6</accession>
<proteinExistence type="predicted"/>
<keyword evidence="2" id="KW-1185">Reference proteome</keyword>
<gene>
    <name evidence="1" type="ORF">J2X01_003554</name>
</gene>
<sequence length="46" mass="5089">MTGDFLDLIEQRRSRPGRDLISILLPAARPLVLAPIAKLFGQVSSR</sequence>
<dbReference type="EMBL" id="JAVDVQ010000020">
    <property type="protein sequence ID" value="MDR7084246.1"/>
    <property type="molecule type" value="Genomic_DNA"/>
</dbReference>
<dbReference type="RefSeq" id="WP_310060355.1">
    <property type="nucleotide sequence ID" value="NZ_JAVDVQ010000020.1"/>
</dbReference>
<protein>
    <submittedName>
        <fullName evidence="1">Cytochrome P450</fullName>
    </submittedName>
</protein>